<dbReference type="SUPFAM" id="SSF109604">
    <property type="entry name" value="HD-domain/PDEase-like"/>
    <property type="match status" value="1"/>
</dbReference>
<feature type="binding site" evidence="8">
    <location>
        <position position="698"/>
    </location>
    <ligand>
        <name>AMP</name>
        <dbReference type="ChEBI" id="CHEBI:456215"/>
    </ligand>
</feature>
<feature type="compositionally biased region" description="Acidic residues" evidence="11">
    <location>
        <begin position="363"/>
        <end position="382"/>
    </location>
</feature>
<dbReference type="GO" id="GO:0007165">
    <property type="term" value="P:signal transduction"/>
    <property type="evidence" value="ECO:0007669"/>
    <property type="project" value="InterPro"/>
</dbReference>
<dbReference type="GO" id="GO:0047555">
    <property type="term" value="F:3',5'-cyclic-GMP phosphodiesterase activity"/>
    <property type="evidence" value="ECO:0007669"/>
    <property type="project" value="UniProtKB-EC"/>
</dbReference>
<evidence type="ECO:0000259" key="12">
    <source>
        <dbReference type="PROSITE" id="PS51845"/>
    </source>
</evidence>
<dbReference type="PROSITE" id="PS00126">
    <property type="entry name" value="PDEASE_I_1"/>
    <property type="match status" value="1"/>
</dbReference>
<dbReference type="InterPro" id="IPR023088">
    <property type="entry name" value="PDEase"/>
</dbReference>
<feature type="active site" description="Proton donor" evidence="7">
    <location>
        <position position="548"/>
    </location>
</feature>
<evidence type="ECO:0000256" key="4">
    <source>
        <dbReference type="ARBA" id="ARBA00022801"/>
    </source>
</evidence>
<feature type="domain" description="PDEase" evidence="12">
    <location>
        <begin position="472"/>
        <end position="793"/>
    </location>
</feature>
<evidence type="ECO:0000256" key="8">
    <source>
        <dbReference type="PIRSR" id="PIRSR623088-2"/>
    </source>
</evidence>
<dbReference type="PROSITE" id="PS51845">
    <property type="entry name" value="PDEASE_I_2"/>
    <property type="match status" value="1"/>
</dbReference>
<feature type="compositionally biased region" description="Low complexity" evidence="11">
    <location>
        <begin position="1375"/>
        <end position="1384"/>
    </location>
</feature>
<feature type="region of interest" description="Disordered" evidence="11">
    <location>
        <begin position="1363"/>
        <end position="1394"/>
    </location>
</feature>
<comment type="cofactor">
    <cofactor evidence="10">
        <name>a divalent metal cation</name>
        <dbReference type="ChEBI" id="CHEBI:60240"/>
    </cofactor>
    <text evidence="10">Binds 2 divalent metal cations per subunit. Site 1 may preferentially bind zinc ions, while site 2 has a preference for magnesium and/or manganese ions.</text>
</comment>
<feature type="binding site" evidence="8">
    <location>
        <position position="749"/>
    </location>
    <ligand>
        <name>AMP</name>
        <dbReference type="ChEBI" id="CHEBI:456215"/>
    </ligand>
</feature>
<feature type="compositionally biased region" description="Polar residues" evidence="11">
    <location>
        <begin position="254"/>
        <end position="277"/>
    </location>
</feature>
<feature type="binding site" evidence="9">
    <location>
        <position position="589"/>
    </location>
    <ligand>
        <name>Zn(2+)</name>
        <dbReference type="ChEBI" id="CHEBI:29105"/>
        <label>2</label>
    </ligand>
</feature>
<feature type="compositionally biased region" description="Gly residues" evidence="11">
    <location>
        <begin position="818"/>
        <end position="843"/>
    </location>
</feature>
<evidence type="ECO:0000256" key="1">
    <source>
        <dbReference type="ARBA" id="ARBA00000583"/>
    </source>
</evidence>
<dbReference type="InterPro" id="IPR003607">
    <property type="entry name" value="HD/PDEase_dom"/>
</dbReference>
<dbReference type="PRINTS" id="PR00387">
    <property type="entry name" value="PDIESTERASE1"/>
</dbReference>
<evidence type="ECO:0000256" key="7">
    <source>
        <dbReference type="PIRSR" id="PIRSR623088-1"/>
    </source>
</evidence>
<accession>A0A8D8CNR8</accession>
<name>A0A8D8CNR8_CULPI</name>
<dbReference type="SMART" id="SM00471">
    <property type="entry name" value="HDc"/>
    <property type="match status" value="1"/>
</dbReference>
<feature type="binding site" evidence="8">
    <location>
        <begin position="548"/>
        <end position="552"/>
    </location>
    <ligand>
        <name>AMP</name>
        <dbReference type="ChEBI" id="CHEBI:456215"/>
    </ligand>
</feature>
<feature type="binding site" evidence="9">
    <location>
        <position position="552"/>
    </location>
    <ligand>
        <name>Zn(2+)</name>
        <dbReference type="ChEBI" id="CHEBI:29105"/>
        <label>1</label>
    </ligand>
</feature>
<feature type="region of interest" description="Disordered" evidence="11">
    <location>
        <begin position="159"/>
        <end position="393"/>
    </location>
</feature>
<evidence type="ECO:0000256" key="9">
    <source>
        <dbReference type="PIRSR" id="PIRSR623088-3"/>
    </source>
</evidence>
<feature type="binding site" evidence="9">
    <location>
        <position position="588"/>
    </location>
    <ligand>
        <name>Zn(2+)</name>
        <dbReference type="ChEBI" id="CHEBI:29105"/>
        <label>1</label>
    </ligand>
</feature>
<evidence type="ECO:0000256" key="2">
    <source>
        <dbReference type="ARBA" id="ARBA00022535"/>
    </source>
</evidence>
<feature type="compositionally biased region" description="Low complexity" evidence="11">
    <location>
        <begin position="186"/>
        <end position="205"/>
    </location>
</feature>
<comment type="catalytic activity">
    <reaction evidence="1">
        <text>3',5'-cyclic GMP + H2O = GMP + H(+)</text>
        <dbReference type="Rhea" id="RHEA:16957"/>
        <dbReference type="ChEBI" id="CHEBI:15377"/>
        <dbReference type="ChEBI" id="CHEBI:15378"/>
        <dbReference type="ChEBI" id="CHEBI:57746"/>
        <dbReference type="ChEBI" id="CHEBI:58115"/>
        <dbReference type="EC" id="3.1.4.35"/>
    </reaction>
</comment>
<dbReference type="GO" id="GO:0046872">
    <property type="term" value="F:metal ion binding"/>
    <property type="evidence" value="ECO:0007669"/>
    <property type="project" value="UniProtKB-KW"/>
</dbReference>
<dbReference type="EC" id="3.1.4.-" evidence="10"/>
<comment type="pathway">
    <text evidence="5">Purine metabolism; 3',5'-cyclic GMP degradation; GMP from 3',5'-cyclic GMP: step 1/1.</text>
</comment>
<feature type="region of interest" description="Disordered" evidence="11">
    <location>
        <begin position="797"/>
        <end position="946"/>
    </location>
</feature>
<keyword evidence="4 10" id="KW-0378">Hydrolase</keyword>
<feature type="binding site" evidence="8">
    <location>
        <position position="589"/>
    </location>
    <ligand>
        <name>AMP</name>
        <dbReference type="ChEBI" id="CHEBI:456215"/>
    </ligand>
</feature>
<feature type="region of interest" description="Disordered" evidence="11">
    <location>
        <begin position="1"/>
        <end position="27"/>
    </location>
</feature>
<dbReference type="Gene3D" id="1.10.1300.10">
    <property type="entry name" value="3'5'-cyclic nucleotide phosphodiesterase, catalytic domain"/>
    <property type="match status" value="1"/>
</dbReference>
<dbReference type="InterPro" id="IPR023174">
    <property type="entry name" value="PDEase_CS"/>
</dbReference>
<evidence type="ECO:0000256" key="5">
    <source>
        <dbReference type="ARBA" id="ARBA00037913"/>
    </source>
</evidence>
<feature type="binding site" evidence="9">
    <location>
        <position position="589"/>
    </location>
    <ligand>
        <name>Zn(2+)</name>
        <dbReference type="ChEBI" id="CHEBI:29105"/>
        <label>1</label>
    </ligand>
</feature>
<comment type="similarity">
    <text evidence="6">Belongs to the cyclic nucleotide phosphodiesterase family. PDE9 subfamily.</text>
</comment>
<evidence type="ECO:0000256" key="6">
    <source>
        <dbReference type="ARBA" id="ARBA00061167"/>
    </source>
</evidence>
<dbReference type="FunFam" id="1.10.1300.10:FF:000006">
    <property type="entry name" value="Phosphodiesterase 9A"/>
    <property type="match status" value="1"/>
</dbReference>
<organism evidence="13">
    <name type="scientific">Culex pipiens</name>
    <name type="common">House mosquito</name>
    <dbReference type="NCBI Taxonomy" id="7175"/>
    <lineage>
        <taxon>Eukaryota</taxon>
        <taxon>Metazoa</taxon>
        <taxon>Ecdysozoa</taxon>
        <taxon>Arthropoda</taxon>
        <taxon>Hexapoda</taxon>
        <taxon>Insecta</taxon>
        <taxon>Pterygota</taxon>
        <taxon>Neoptera</taxon>
        <taxon>Endopterygota</taxon>
        <taxon>Diptera</taxon>
        <taxon>Nematocera</taxon>
        <taxon>Culicoidea</taxon>
        <taxon>Culicidae</taxon>
        <taxon>Culicinae</taxon>
        <taxon>Culicini</taxon>
        <taxon>Culex</taxon>
        <taxon>Culex</taxon>
    </lineage>
</organism>
<feature type="compositionally biased region" description="Polar residues" evidence="11">
    <location>
        <begin position="853"/>
        <end position="879"/>
    </location>
</feature>
<protein>
    <recommendedName>
        <fullName evidence="10">Phosphodiesterase</fullName>
        <ecNumber evidence="10">3.1.4.-</ecNumber>
    </recommendedName>
</protein>
<reference evidence="13" key="1">
    <citation type="submission" date="2021-05" db="EMBL/GenBank/DDBJ databases">
        <authorList>
            <person name="Alioto T."/>
            <person name="Alioto T."/>
            <person name="Gomez Garrido J."/>
        </authorList>
    </citation>
    <scope>NUCLEOTIDE SEQUENCE</scope>
</reference>
<feature type="compositionally biased region" description="Low complexity" evidence="11">
    <location>
        <begin position="284"/>
        <end position="295"/>
    </location>
</feature>
<evidence type="ECO:0000256" key="10">
    <source>
        <dbReference type="RuleBase" id="RU363067"/>
    </source>
</evidence>
<feature type="binding site" evidence="9">
    <location>
        <position position="698"/>
    </location>
    <ligand>
        <name>Zn(2+)</name>
        <dbReference type="ChEBI" id="CHEBI:29105"/>
        <label>1</label>
    </ligand>
</feature>
<feature type="compositionally biased region" description="Polar residues" evidence="11">
    <location>
        <begin position="341"/>
        <end position="351"/>
    </location>
</feature>
<feature type="compositionally biased region" description="Low complexity" evidence="11">
    <location>
        <begin position="306"/>
        <end position="330"/>
    </location>
</feature>
<feature type="compositionally biased region" description="Gly residues" evidence="11">
    <location>
        <begin position="1385"/>
        <end position="1394"/>
    </location>
</feature>
<feature type="compositionally biased region" description="Low complexity" evidence="11">
    <location>
        <begin position="1105"/>
        <end position="1117"/>
    </location>
</feature>
<dbReference type="InterPro" id="IPR002073">
    <property type="entry name" value="PDEase_catalytic_dom"/>
</dbReference>
<dbReference type="CDD" id="cd00077">
    <property type="entry name" value="HDc"/>
    <property type="match status" value="1"/>
</dbReference>
<evidence type="ECO:0000313" key="13">
    <source>
        <dbReference type="EMBL" id="CAG6496816.1"/>
    </source>
</evidence>
<feature type="compositionally biased region" description="Polar residues" evidence="11">
    <location>
        <begin position="206"/>
        <end position="241"/>
    </location>
</feature>
<dbReference type="EMBL" id="HBUE01131852">
    <property type="protein sequence ID" value="CAG6496816.1"/>
    <property type="molecule type" value="Transcribed_RNA"/>
</dbReference>
<feature type="compositionally biased region" description="Low complexity" evidence="11">
    <location>
        <begin position="1173"/>
        <end position="1186"/>
    </location>
</feature>
<feature type="compositionally biased region" description="Basic and acidic residues" evidence="11">
    <location>
        <begin position="911"/>
        <end position="926"/>
    </location>
</feature>
<keyword evidence="2" id="KW-0140">cGMP</keyword>
<feature type="compositionally biased region" description="Polar residues" evidence="11">
    <location>
        <begin position="1036"/>
        <end position="1050"/>
    </location>
</feature>
<dbReference type="InterPro" id="IPR036971">
    <property type="entry name" value="PDEase_catalytic_dom_sf"/>
</dbReference>
<feature type="region of interest" description="Disordered" evidence="11">
    <location>
        <begin position="1162"/>
        <end position="1186"/>
    </location>
</feature>
<feature type="compositionally biased region" description="Low complexity" evidence="11">
    <location>
        <begin position="1051"/>
        <end position="1069"/>
    </location>
</feature>
<feature type="compositionally biased region" description="Gly residues" evidence="11">
    <location>
        <begin position="1162"/>
        <end position="1172"/>
    </location>
</feature>
<dbReference type="PANTHER" id="PTHR11347">
    <property type="entry name" value="CYCLIC NUCLEOTIDE PHOSPHODIESTERASE"/>
    <property type="match status" value="1"/>
</dbReference>
<dbReference type="Pfam" id="PF00233">
    <property type="entry name" value="PDEase_I"/>
    <property type="match status" value="1"/>
</dbReference>
<sequence length="1394" mass="151920">MYHQTPPGGSKKCSSTSTNRQHRPGGVDQQVVKLLADVGYIADRLRNLERCWELAELKDLHKRIVVLLASDECPPVNVLRAIRNDQLRPLQAELHGRTQLQQEVEQAAVEARQADKVKRARWRQEVDCLNADDETAQAKLAQLEDFVVAFYRSYRDTRQGNRVRGGNCSRKPAKKVRERKVFPFLPSSSSDSSPSPTQESSSSSPANTATNKCHQQQQNKPNQTDDAEQQQSFSTSQADRTMNQDREDGDPNVASEQQQAKQPDASTNPSDDNNPSDAKQPEPTTSNNANNNTSTTKDDDEDEDVTTTNTATTTTASEQLVTVVPTVADATTDEKRPSLDGPNSSPLTSLAKSRHVAPSGDSTEPDEEEDDDDDDDNCDDGGENGLGGEVAEVERNKLRKRISELANNFASAKQFQQMCDNIDAINDAELRALIRELKRKIEFAERMNWMCLSSRPRGPPHRKTSLPKHTDVKKRFLEVAATTLPDEVKAALRLPAFDSYEWEDWDVIHLMQTMFVELNLLDKFQIPPETLREWLYEVYKHYNDVPFHNYRHCFCVAQMMYAITWHTNLIQRLGELEVLILLVSCICHDLDHPGYNNIYQINARTELALRYNDISPLENHHCSIAFRLLEHPECNIFRNMDKELYKDVREGIIRCILATDMARHNEILTQFQEATPIFDYNNKVHTNLLCMVLIKVADISNEARPMDVAEPWLDRLLQEFFAQSAAEKSEGLPVTPFMDPDKVSKPGSQVRFIGLVLLPLFEALGELLPELTDLIIMPVRVALDYYKKLNDAASRQRRSIAEAEQSSENASTATTGTTGTGTAGGSSGGGGGVSSSIGGGTAGGLSNSSTGSPQLPRSQSGISVKSRRSIPSQKSASRTSVDEPILITAELHDLPEGSESGDSETATEVDVAEKTSKFKVDTESSHRKQSHPNSQSSRKGSREKRPSMIGEYYQTGTRIRGSHGNIQHTNRTYFGSNRAISLDQYSNSRRMSDGIQIQTVVSDNSVYYHQRQHRSLEHDSMCSSSDKSTSLNSSSNDPPVQSQPAAFQSSHHGTQQQPPHFHHQYQQQAAAALHQLRAVQDCENMNIGVPTAAAASSGKLYAGLNNNNNSSNNNNKNIGKKMSLSQQQKLEKIRNASNNNNSGGGCDASGVGGVGTSGALGKSNGGGGGGSAVNGTNGTATTTSASRSIISRLRQLTGRLSFNFDSRESKKLQLLAQKASEQAAADGGESQPERVGCATTKKTRLLEKSKTVDVGGGGGGSVAICGGASGEGSMHYCCGAGSGGVILNQPKSISPILMHHRNSDVIASMNTARNRAYSLDVPITRNCCRSLSGSTAGGGGSSCGGSHKSLTFSLNKSLNEEANDTTISSGRALDDNTNATTTAAKGGGSISETI</sequence>
<feature type="region of interest" description="Disordered" evidence="11">
    <location>
        <begin position="1105"/>
        <end position="1129"/>
    </location>
</feature>
<feature type="region of interest" description="Disordered" evidence="11">
    <location>
        <begin position="1011"/>
        <end position="1069"/>
    </location>
</feature>
<feature type="compositionally biased region" description="Low complexity" evidence="11">
    <location>
        <begin position="1021"/>
        <end position="1035"/>
    </location>
</feature>
<keyword evidence="3 9" id="KW-0479">Metal-binding</keyword>
<proteinExistence type="inferred from homology"/>
<evidence type="ECO:0000256" key="11">
    <source>
        <dbReference type="SAM" id="MobiDB-lite"/>
    </source>
</evidence>
<evidence type="ECO:0000256" key="3">
    <source>
        <dbReference type="ARBA" id="ARBA00022723"/>
    </source>
</evidence>